<dbReference type="Proteomes" id="UP001549099">
    <property type="component" value="Unassembled WGS sequence"/>
</dbReference>
<dbReference type="NCBIfam" id="NF010738">
    <property type="entry name" value="PRK14140.1"/>
    <property type="match status" value="1"/>
</dbReference>
<dbReference type="InterPro" id="IPR000740">
    <property type="entry name" value="GrpE"/>
</dbReference>
<dbReference type="HAMAP" id="MF_01151">
    <property type="entry name" value="GrpE"/>
    <property type="match status" value="1"/>
</dbReference>
<dbReference type="SUPFAM" id="SSF51064">
    <property type="entry name" value="Head domain of nucleotide exchange factor GrpE"/>
    <property type="match status" value="1"/>
</dbReference>
<keyword evidence="3" id="KW-0963">Cytoplasm</keyword>
<comment type="similarity">
    <text evidence="1 3 4">Belongs to the GrpE family.</text>
</comment>
<evidence type="ECO:0000256" key="3">
    <source>
        <dbReference type="HAMAP-Rule" id="MF_01151"/>
    </source>
</evidence>
<evidence type="ECO:0000256" key="6">
    <source>
        <dbReference type="SAM" id="MobiDB-lite"/>
    </source>
</evidence>
<dbReference type="PANTHER" id="PTHR21237">
    <property type="entry name" value="GRPE PROTEIN"/>
    <property type="match status" value="1"/>
</dbReference>
<evidence type="ECO:0000256" key="2">
    <source>
        <dbReference type="ARBA" id="ARBA00023186"/>
    </source>
</evidence>
<dbReference type="Pfam" id="PF01025">
    <property type="entry name" value="GrpE"/>
    <property type="match status" value="1"/>
</dbReference>
<dbReference type="PRINTS" id="PR00773">
    <property type="entry name" value="GRPEPROTEIN"/>
</dbReference>
<evidence type="ECO:0000256" key="5">
    <source>
        <dbReference type="SAM" id="Coils"/>
    </source>
</evidence>
<evidence type="ECO:0000313" key="7">
    <source>
        <dbReference type="EMBL" id="MET3574720.1"/>
    </source>
</evidence>
<dbReference type="CDD" id="cd00446">
    <property type="entry name" value="GrpE"/>
    <property type="match status" value="1"/>
</dbReference>
<dbReference type="SUPFAM" id="SSF58014">
    <property type="entry name" value="Coiled-coil domain of nucleotide exchange factor GrpE"/>
    <property type="match status" value="1"/>
</dbReference>
<comment type="subunit">
    <text evidence="3">Homodimer.</text>
</comment>
<sequence length="198" mass="22526">MSAEEKKETNEESLTENTEEAAETAGTETPETADPAESEVPDGDSPDPKDERITELEEALEKSEDKYLRLLSEFENFKRRNAAELQATEKYRSQRLMTELLPVLDNFGRAFDTEVESEEAVALKKGMEMIFQSFRTAMEREGLEEIEAEGKEFDPNFHHGVMQGEDDSKPSGTVLEELQKGYKLKDRILRPAMVKVNQ</sequence>
<dbReference type="InterPro" id="IPR009012">
    <property type="entry name" value="GrpE_head"/>
</dbReference>
<keyword evidence="8" id="KW-1185">Reference proteome</keyword>
<organism evidence="7 8">
    <name type="scientific">Bhargavaea ullalensis</name>
    <dbReference type="NCBI Taxonomy" id="1265685"/>
    <lineage>
        <taxon>Bacteria</taxon>
        <taxon>Bacillati</taxon>
        <taxon>Bacillota</taxon>
        <taxon>Bacilli</taxon>
        <taxon>Bacillales</taxon>
        <taxon>Caryophanaceae</taxon>
        <taxon>Bhargavaea</taxon>
    </lineage>
</organism>
<feature type="region of interest" description="Disordered" evidence="6">
    <location>
        <begin position="1"/>
        <end position="53"/>
    </location>
</feature>
<dbReference type="RefSeq" id="WP_354195180.1">
    <property type="nucleotide sequence ID" value="NZ_JBEPLW010000002.1"/>
</dbReference>
<evidence type="ECO:0000256" key="1">
    <source>
        <dbReference type="ARBA" id="ARBA00009054"/>
    </source>
</evidence>
<keyword evidence="2 3" id="KW-0143">Chaperone</keyword>
<keyword evidence="5" id="KW-0175">Coiled coil</keyword>
<feature type="coiled-coil region" evidence="5">
    <location>
        <begin position="53"/>
        <end position="80"/>
    </location>
</feature>
<name>A0ABV2G8W4_9BACL</name>
<feature type="compositionally biased region" description="Acidic residues" evidence="6">
    <location>
        <begin position="11"/>
        <end position="22"/>
    </location>
</feature>
<comment type="caution">
    <text evidence="7">The sequence shown here is derived from an EMBL/GenBank/DDBJ whole genome shotgun (WGS) entry which is preliminary data.</text>
</comment>
<evidence type="ECO:0000256" key="4">
    <source>
        <dbReference type="RuleBase" id="RU004478"/>
    </source>
</evidence>
<dbReference type="InterPro" id="IPR013805">
    <property type="entry name" value="GrpE_CC"/>
</dbReference>
<dbReference type="EMBL" id="JBEPLW010000002">
    <property type="protein sequence ID" value="MET3574720.1"/>
    <property type="molecule type" value="Genomic_DNA"/>
</dbReference>
<feature type="compositionally biased region" description="Acidic residues" evidence="6">
    <location>
        <begin position="34"/>
        <end position="45"/>
    </location>
</feature>
<keyword evidence="3" id="KW-0346">Stress response</keyword>
<comment type="subcellular location">
    <subcellularLocation>
        <location evidence="3">Cytoplasm</location>
    </subcellularLocation>
</comment>
<dbReference type="Gene3D" id="3.90.20.20">
    <property type="match status" value="1"/>
</dbReference>
<feature type="compositionally biased region" description="Basic and acidic residues" evidence="6">
    <location>
        <begin position="1"/>
        <end position="10"/>
    </location>
</feature>
<evidence type="ECO:0000313" key="8">
    <source>
        <dbReference type="Proteomes" id="UP001549099"/>
    </source>
</evidence>
<accession>A0ABV2G8W4</accession>
<dbReference type="PANTHER" id="PTHR21237:SF23">
    <property type="entry name" value="GRPE PROTEIN HOMOLOG, MITOCHONDRIAL"/>
    <property type="match status" value="1"/>
</dbReference>
<dbReference type="Gene3D" id="2.30.22.10">
    <property type="entry name" value="Head domain of nucleotide exchange factor GrpE"/>
    <property type="match status" value="1"/>
</dbReference>
<reference evidence="7 8" key="1">
    <citation type="submission" date="2024-06" db="EMBL/GenBank/DDBJ databases">
        <title>Genomic Encyclopedia of Type Strains, Phase IV (KMG-IV): sequencing the most valuable type-strain genomes for metagenomic binning, comparative biology and taxonomic classification.</title>
        <authorList>
            <person name="Goeker M."/>
        </authorList>
    </citation>
    <scope>NUCLEOTIDE SEQUENCE [LARGE SCALE GENOMIC DNA]</scope>
    <source>
        <strain evidence="7 8">DSM 26128</strain>
    </source>
</reference>
<protein>
    <recommendedName>
        <fullName evidence="3">Protein GrpE</fullName>
    </recommendedName>
    <alternativeName>
        <fullName evidence="3">HSP-70 cofactor</fullName>
    </alternativeName>
</protein>
<feature type="compositionally biased region" description="Low complexity" evidence="6">
    <location>
        <begin position="23"/>
        <end position="33"/>
    </location>
</feature>
<proteinExistence type="inferred from homology"/>
<comment type="function">
    <text evidence="3">Participates actively in the response to hyperosmotic and heat shock by preventing the aggregation of stress-denatured proteins, in association with DnaK and GrpE. It is the nucleotide exchange factor for DnaK and may function as a thermosensor. Unfolded proteins bind initially to DnaJ; upon interaction with the DnaJ-bound protein, DnaK hydrolyzes its bound ATP, resulting in the formation of a stable complex. GrpE releases ADP from DnaK; ATP binding to DnaK triggers the release of the substrate protein, thus completing the reaction cycle. Several rounds of ATP-dependent interactions between DnaJ, DnaK and GrpE are required for fully efficient folding.</text>
</comment>
<gene>
    <name evidence="3" type="primary">grpE</name>
    <name evidence="7" type="ORF">ABID49_000602</name>
</gene>